<keyword evidence="8" id="KW-1185">Reference proteome</keyword>
<evidence type="ECO:0000256" key="1">
    <source>
        <dbReference type="ARBA" id="ARBA00001933"/>
    </source>
</evidence>
<dbReference type="SUPFAM" id="SSF53383">
    <property type="entry name" value="PLP-dependent transferases"/>
    <property type="match status" value="1"/>
</dbReference>
<dbReference type="InterPro" id="IPR015424">
    <property type="entry name" value="PyrdxlP-dep_Trfase"/>
</dbReference>
<comment type="cofactor">
    <cofactor evidence="1 5">
        <name>pyridoxal 5'-phosphate</name>
        <dbReference type="ChEBI" id="CHEBI:597326"/>
    </cofactor>
</comment>
<dbReference type="PROSITE" id="PS00599">
    <property type="entry name" value="AA_TRANSFER_CLASS_2"/>
    <property type="match status" value="1"/>
</dbReference>
<dbReference type="NCBIfam" id="NF002878">
    <property type="entry name" value="PRK03321.1"/>
    <property type="match status" value="1"/>
</dbReference>
<sequence length="367" mass="38767">MTDERPPVRLRPEIAALPAYRQGRTAASDGFKLSSNENPFDPLTGILEAIAAAVDINRYPDATARELREKLAPRFGVGVDEVHVGAGSVSLLSQFINAAAGPGDEVLYSWRSFEAYPGLVTVSGARSVTVPNLPDGRHDLPAMAAAVTDRTRVVLVCSPNNPTGGVVTAEEFSAFMAAVPADLLVLLDEAYAEFVRDDAAVEGHALVGMYPNLVILRTFSKAWGLAGLRLGYAIGPERVLDAARAAAIPLSVTGPAQAAGAAALDHEAELVARVEHIVARRTEVRDALLEAGLPVMESQGNFVWLPLAADAEFAADVLNDHGLVTRAFPGDGVRVSIGEAESVAKLKQAAVDIVENLPTRPQSSRID</sequence>
<dbReference type="RefSeq" id="WP_136427817.1">
    <property type="nucleotide sequence ID" value="NZ_SSSM01000005.1"/>
</dbReference>
<dbReference type="GO" id="GO:0030170">
    <property type="term" value="F:pyridoxal phosphate binding"/>
    <property type="evidence" value="ECO:0007669"/>
    <property type="project" value="InterPro"/>
</dbReference>
<evidence type="ECO:0000313" key="7">
    <source>
        <dbReference type="EMBL" id="THG29488.1"/>
    </source>
</evidence>
<dbReference type="EMBL" id="SSSM01000005">
    <property type="protein sequence ID" value="THG29488.1"/>
    <property type="molecule type" value="Genomic_DNA"/>
</dbReference>
<dbReference type="AlphaFoldDB" id="A0A4S4FHJ1"/>
<comment type="caution">
    <text evidence="7">The sequence shown here is derived from an EMBL/GenBank/DDBJ whole genome shotgun (WGS) entry which is preliminary data.</text>
</comment>
<keyword evidence="4 5" id="KW-0663">Pyridoxal phosphate</keyword>
<dbReference type="Gene3D" id="3.40.640.10">
    <property type="entry name" value="Type I PLP-dependent aspartate aminotransferase-like (Major domain)"/>
    <property type="match status" value="1"/>
</dbReference>
<evidence type="ECO:0000256" key="4">
    <source>
        <dbReference type="ARBA" id="ARBA00022898"/>
    </source>
</evidence>
<dbReference type="InterPro" id="IPR015421">
    <property type="entry name" value="PyrdxlP-dep_Trfase_major"/>
</dbReference>
<keyword evidence="2 7" id="KW-0032">Aminotransferase</keyword>
<evidence type="ECO:0000256" key="2">
    <source>
        <dbReference type="ARBA" id="ARBA00022576"/>
    </source>
</evidence>
<dbReference type="Proteomes" id="UP000309133">
    <property type="component" value="Unassembled WGS sequence"/>
</dbReference>
<dbReference type="OrthoDB" id="9809616at2"/>
<proteinExistence type="inferred from homology"/>
<feature type="domain" description="Aminotransferase class I/classII large" evidence="6">
    <location>
        <begin position="29"/>
        <end position="342"/>
    </location>
</feature>
<evidence type="ECO:0000256" key="3">
    <source>
        <dbReference type="ARBA" id="ARBA00022679"/>
    </source>
</evidence>
<dbReference type="Pfam" id="PF00155">
    <property type="entry name" value="Aminotran_1_2"/>
    <property type="match status" value="1"/>
</dbReference>
<evidence type="ECO:0000259" key="6">
    <source>
        <dbReference type="Pfam" id="PF00155"/>
    </source>
</evidence>
<accession>A0A4S4FHJ1</accession>
<protein>
    <submittedName>
        <fullName evidence="7">Aminotransferase class I/II-fold pyridoxal phosphate-dependent enzyme</fullName>
    </submittedName>
</protein>
<dbReference type="InterPro" id="IPR024892">
    <property type="entry name" value="ArAT"/>
</dbReference>
<dbReference type="InterPro" id="IPR001917">
    <property type="entry name" value="Aminotrans_II_pyridoxalP_BS"/>
</dbReference>
<gene>
    <name evidence="7" type="ORF">E6C64_12380</name>
</gene>
<name>A0A4S4FHJ1_9MICO</name>
<organism evidence="7 8">
    <name type="scientific">Naasia lichenicola</name>
    <dbReference type="NCBI Taxonomy" id="2565933"/>
    <lineage>
        <taxon>Bacteria</taxon>
        <taxon>Bacillati</taxon>
        <taxon>Actinomycetota</taxon>
        <taxon>Actinomycetes</taxon>
        <taxon>Micrococcales</taxon>
        <taxon>Microbacteriaceae</taxon>
        <taxon>Naasia</taxon>
    </lineage>
</organism>
<dbReference type="InterPro" id="IPR004839">
    <property type="entry name" value="Aminotransferase_I/II_large"/>
</dbReference>
<dbReference type="PANTHER" id="PTHR43643:SF3">
    <property type="entry name" value="HISTIDINOL-PHOSPHATE AMINOTRANSFERASE"/>
    <property type="match status" value="1"/>
</dbReference>
<keyword evidence="3 7" id="KW-0808">Transferase</keyword>
<dbReference type="GO" id="GO:0008483">
    <property type="term" value="F:transaminase activity"/>
    <property type="evidence" value="ECO:0007669"/>
    <property type="project" value="UniProtKB-KW"/>
</dbReference>
<dbReference type="PANTHER" id="PTHR43643">
    <property type="entry name" value="HISTIDINOL-PHOSPHATE AMINOTRANSFERASE 2"/>
    <property type="match status" value="1"/>
</dbReference>
<reference evidence="7 8" key="1">
    <citation type="submission" date="2019-04" db="EMBL/GenBank/DDBJ databases">
        <authorList>
            <person name="Jiang L."/>
        </authorList>
    </citation>
    <scope>NUCLEOTIDE SEQUENCE [LARGE SCALE GENOMIC DNA]</scope>
    <source>
        <strain evidence="7 8">YIM 131853</strain>
    </source>
</reference>
<dbReference type="InterPro" id="IPR015422">
    <property type="entry name" value="PyrdxlP-dep_Trfase_small"/>
</dbReference>
<evidence type="ECO:0000256" key="5">
    <source>
        <dbReference type="RuleBase" id="RU003693"/>
    </source>
</evidence>
<dbReference type="CDD" id="cd00609">
    <property type="entry name" value="AAT_like"/>
    <property type="match status" value="1"/>
</dbReference>
<dbReference type="InterPro" id="IPR050106">
    <property type="entry name" value="HistidinolP_aminotransfase"/>
</dbReference>
<dbReference type="Gene3D" id="3.90.1150.10">
    <property type="entry name" value="Aspartate Aminotransferase, domain 1"/>
    <property type="match status" value="1"/>
</dbReference>
<comment type="similarity">
    <text evidence="5">Belongs to the class-II pyridoxal-phosphate-dependent aminotransferase family.</text>
</comment>
<evidence type="ECO:0000313" key="8">
    <source>
        <dbReference type="Proteomes" id="UP000309133"/>
    </source>
</evidence>